<comment type="caution">
    <text evidence="3">The sequence shown here is derived from an EMBL/GenBank/DDBJ whole genome shotgun (WGS) entry which is preliminary data.</text>
</comment>
<evidence type="ECO:0000256" key="1">
    <source>
        <dbReference type="SAM" id="Coils"/>
    </source>
</evidence>
<proteinExistence type="predicted"/>
<name>A0A7J6TFK0_PEROL</name>
<feature type="coiled-coil region" evidence="1">
    <location>
        <begin position="508"/>
        <end position="577"/>
    </location>
</feature>
<accession>A0A7J6TFK0</accession>
<feature type="non-terminal residue" evidence="3">
    <location>
        <position position="1"/>
    </location>
</feature>
<feature type="non-terminal residue" evidence="3">
    <location>
        <position position="599"/>
    </location>
</feature>
<keyword evidence="1" id="KW-0175">Coiled coil</keyword>
<feature type="region of interest" description="Disordered" evidence="2">
    <location>
        <begin position="38"/>
        <end position="62"/>
    </location>
</feature>
<evidence type="ECO:0000313" key="3">
    <source>
        <dbReference type="EMBL" id="KAF4743627.1"/>
    </source>
</evidence>
<feature type="coiled-coil region" evidence="1">
    <location>
        <begin position="340"/>
        <end position="436"/>
    </location>
</feature>
<protein>
    <submittedName>
        <fullName evidence="3">Uncharacterized protein</fullName>
    </submittedName>
</protein>
<dbReference type="AlphaFoldDB" id="A0A7J6TFK0"/>
<dbReference type="EMBL" id="JABANM010007833">
    <property type="protein sequence ID" value="KAF4743627.1"/>
    <property type="molecule type" value="Genomic_DNA"/>
</dbReference>
<sequence length="599" mass="67513">TISSTTKKGRSPNSISSADLRLLLTACEAMAGDISKKTTTEHHRCAAGEEHQKEEPKEAEAARDKEIERLIESRVQEHVHRYDAVLRRVEVMAEQQRQMHRKYKDVTDRLAEAKAQLTTKLIDTEKLSKLESVASQTIELLTSDGDVQTENTALWTVGCQTAMDTMAKGTQVEVATLEARVGVARWTSIEGAPPACLQCPQLRKKTCELRRALDESHQVLATSERNCCHSQRVIHGLNKEVEELKASLMAAESQLKCRTRGVPTARRLAVPSSSSLGLEERMMTDRLAAVLGKAEKMTANLIRSQSSSPPRSRMVMVTAPPPSRIAPKASSGNPWHLETVRTLREEIGKLRNEREQLKRDLAECREEERVARVIETERIDKANMMAEMTETVEELRRTKQKTNQQEIKIRALREELRVARESVKEKERALLAAEAAGESRKNEEDSEVVAKLKCCRRDLKSRDATISDLRKEISATKCRGIEAEAKMNDSETRLKNARADTQRQARMAEQMKSKAMEAQEALSRASRAEAEGKERESKLRIELERLRRQLEVTKAKLEQVTAEVDSLREQEARRAQEEAVTCFTACFMAPSYMRCDAAG</sequence>
<evidence type="ECO:0000256" key="2">
    <source>
        <dbReference type="SAM" id="MobiDB-lite"/>
    </source>
</evidence>
<evidence type="ECO:0000313" key="4">
    <source>
        <dbReference type="Proteomes" id="UP000574390"/>
    </source>
</evidence>
<reference evidence="3 4" key="1">
    <citation type="submission" date="2020-04" db="EMBL/GenBank/DDBJ databases">
        <title>Perkinsus olseni comparative genomics.</title>
        <authorList>
            <person name="Bogema D.R."/>
        </authorList>
    </citation>
    <scope>NUCLEOTIDE SEQUENCE [LARGE SCALE GENOMIC DNA]</scope>
    <source>
        <strain evidence="3">ATCC PRA-205</strain>
    </source>
</reference>
<dbReference type="Proteomes" id="UP000574390">
    <property type="component" value="Unassembled WGS sequence"/>
</dbReference>
<organism evidence="3 4">
    <name type="scientific">Perkinsus olseni</name>
    <name type="common">Perkinsus atlanticus</name>
    <dbReference type="NCBI Taxonomy" id="32597"/>
    <lineage>
        <taxon>Eukaryota</taxon>
        <taxon>Sar</taxon>
        <taxon>Alveolata</taxon>
        <taxon>Perkinsozoa</taxon>
        <taxon>Perkinsea</taxon>
        <taxon>Perkinsida</taxon>
        <taxon>Perkinsidae</taxon>
        <taxon>Perkinsus</taxon>
    </lineage>
</organism>
<gene>
    <name evidence="3" type="ORF">FOZ62_018715</name>
</gene>